<sequence length="64" mass="7435">MTEIKAKQECPYCHGHADLIHAEDIQGDIEFAEYVFLRMSDDYENVSYTTEISYCPKCGRKLEV</sequence>
<dbReference type="EMBL" id="JAAXLJ010000003">
    <property type="protein sequence ID" value="NLR17670.1"/>
    <property type="molecule type" value="Genomic_DNA"/>
</dbReference>
<protein>
    <recommendedName>
        <fullName evidence="3">CpXC domain-containing protein</fullName>
    </recommendedName>
</protein>
<comment type="caution">
    <text evidence="1">The sequence shown here is derived from an EMBL/GenBank/DDBJ whole genome shotgun (WGS) entry which is preliminary data.</text>
</comment>
<evidence type="ECO:0008006" key="3">
    <source>
        <dbReference type="Google" id="ProtNLM"/>
    </source>
</evidence>
<evidence type="ECO:0000313" key="1">
    <source>
        <dbReference type="EMBL" id="NLR17670.1"/>
    </source>
</evidence>
<reference evidence="1 2" key="1">
    <citation type="submission" date="2020-04" db="EMBL/GenBank/DDBJ databases">
        <title>A novel species of genus Lactobacillus that was isolated from fermented food Zha-chili.</title>
        <authorList>
            <person name="Zhang Z."/>
        </authorList>
    </citation>
    <scope>NUCLEOTIDE SEQUENCE [LARGE SCALE GENOMIC DNA]</scope>
    <source>
        <strain evidence="2">HBUAS51383</strain>
    </source>
</reference>
<organism evidence="1 2">
    <name type="scientific">Secundilactobacillus angelensis</name>
    <dbReference type="NCBI Taxonomy" id="2722706"/>
    <lineage>
        <taxon>Bacteria</taxon>
        <taxon>Bacillati</taxon>
        <taxon>Bacillota</taxon>
        <taxon>Bacilli</taxon>
        <taxon>Lactobacillales</taxon>
        <taxon>Lactobacillaceae</taxon>
        <taxon>Secundilactobacillus</taxon>
    </lineage>
</organism>
<dbReference type="Proteomes" id="UP000763447">
    <property type="component" value="Unassembled WGS sequence"/>
</dbReference>
<proteinExistence type="predicted"/>
<keyword evidence="2" id="KW-1185">Reference proteome</keyword>
<dbReference type="RefSeq" id="WP_168924300.1">
    <property type="nucleotide sequence ID" value="NZ_JAAXLJ010000003.1"/>
</dbReference>
<evidence type="ECO:0000313" key="2">
    <source>
        <dbReference type="Proteomes" id="UP000763447"/>
    </source>
</evidence>
<gene>
    <name evidence="1" type="ORF">HC026_01915</name>
</gene>
<accession>A0ABX1KWY4</accession>
<name>A0ABX1KWY4_9LACO</name>